<gene>
    <name evidence="3" type="ORF">B0T10DRAFT_568172</name>
</gene>
<dbReference type="EMBL" id="JAGPYM010000051">
    <property type="protein sequence ID" value="KAH6871723.1"/>
    <property type="molecule type" value="Genomic_DNA"/>
</dbReference>
<feature type="transmembrane region" description="Helical" evidence="2">
    <location>
        <begin position="100"/>
        <end position="122"/>
    </location>
</feature>
<feature type="compositionally biased region" description="Polar residues" evidence="1">
    <location>
        <begin position="1"/>
        <end position="10"/>
    </location>
</feature>
<feature type="transmembrane region" description="Helical" evidence="2">
    <location>
        <begin position="129"/>
        <end position="146"/>
    </location>
</feature>
<dbReference type="OrthoDB" id="5111134at2759"/>
<name>A0A9P8VTU3_9HYPO</name>
<sequence length="195" mass="21165">MSARNRQQFQGKAPAPVQTEQEPESSRYRQIMDKYSEMLSENERTIELAQSAAADTVSWLLIAGNVALPAVSTYLRNACVLKKAESFAGLLSGAAGKVPLGLIVLFLCVSLTVGLSWIWWLCKKSLGWLAYRILLSILLNTAMKLIPLPASLPMDQNLAITTVASLARLGTAALGAGAVYILYGVTSRHRLKKDS</sequence>
<keyword evidence="2" id="KW-0812">Transmembrane</keyword>
<accession>A0A9P8VTU3</accession>
<keyword evidence="2" id="KW-1133">Transmembrane helix</keyword>
<comment type="caution">
    <text evidence="3">The sequence shown here is derived from an EMBL/GenBank/DDBJ whole genome shotgun (WGS) entry which is preliminary data.</text>
</comment>
<keyword evidence="4" id="KW-1185">Reference proteome</keyword>
<proteinExistence type="predicted"/>
<feature type="transmembrane region" description="Helical" evidence="2">
    <location>
        <begin position="158"/>
        <end position="183"/>
    </location>
</feature>
<dbReference type="AlphaFoldDB" id="A0A9P8VTU3"/>
<evidence type="ECO:0000313" key="4">
    <source>
        <dbReference type="Proteomes" id="UP000777438"/>
    </source>
</evidence>
<organism evidence="3 4">
    <name type="scientific">Thelonectria olida</name>
    <dbReference type="NCBI Taxonomy" id="1576542"/>
    <lineage>
        <taxon>Eukaryota</taxon>
        <taxon>Fungi</taxon>
        <taxon>Dikarya</taxon>
        <taxon>Ascomycota</taxon>
        <taxon>Pezizomycotina</taxon>
        <taxon>Sordariomycetes</taxon>
        <taxon>Hypocreomycetidae</taxon>
        <taxon>Hypocreales</taxon>
        <taxon>Nectriaceae</taxon>
        <taxon>Thelonectria</taxon>
    </lineage>
</organism>
<keyword evidence="2" id="KW-0472">Membrane</keyword>
<reference evidence="3 4" key="1">
    <citation type="journal article" date="2021" name="Nat. Commun.">
        <title>Genetic determinants of endophytism in the Arabidopsis root mycobiome.</title>
        <authorList>
            <person name="Mesny F."/>
            <person name="Miyauchi S."/>
            <person name="Thiergart T."/>
            <person name="Pickel B."/>
            <person name="Atanasova L."/>
            <person name="Karlsson M."/>
            <person name="Huettel B."/>
            <person name="Barry K.W."/>
            <person name="Haridas S."/>
            <person name="Chen C."/>
            <person name="Bauer D."/>
            <person name="Andreopoulos W."/>
            <person name="Pangilinan J."/>
            <person name="LaButti K."/>
            <person name="Riley R."/>
            <person name="Lipzen A."/>
            <person name="Clum A."/>
            <person name="Drula E."/>
            <person name="Henrissat B."/>
            <person name="Kohler A."/>
            <person name="Grigoriev I.V."/>
            <person name="Martin F.M."/>
            <person name="Hacquard S."/>
        </authorList>
    </citation>
    <scope>NUCLEOTIDE SEQUENCE [LARGE SCALE GENOMIC DNA]</scope>
    <source>
        <strain evidence="3 4">MPI-CAGE-CH-0241</strain>
    </source>
</reference>
<dbReference type="Proteomes" id="UP000777438">
    <property type="component" value="Unassembled WGS sequence"/>
</dbReference>
<feature type="region of interest" description="Disordered" evidence="1">
    <location>
        <begin position="1"/>
        <end position="27"/>
    </location>
</feature>
<evidence type="ECO:0000313" key="3">
    <source>
        <dbReference type="EMBL" id="KAH6871723.1"/>
    </source>
</evidence>
<evidence type="ECO:0000256" key="1">
    <source>
        <dbReference type="SAM" id="MobiDB-lite"/>
    </source>
</evidence>
<protein>
    <submittedName>
        <fullName evidence="3">Uncharacterized protein</fullName>
    </submittedName>
</protein>
<evidence type="ECO:0000256" key="2">
    <source>
        <dbReference type="SAM" id="Phobius"/>
    </source>
</evidence>